<dbReference type="EMBL" id="CP109965">
    <property type="protein sequence ID" value="WAJ69730.1"/>
    <property type="molecule type" value="Genomic_DNA"/>
</dbReference>
<evidence type="ECO:0000256" key="2">
    <source>
        <dbReference type="ARBA" id="ARBA00008143"/>
    </source>
</evidence>
<dbReference type="CDD" id="cd01347">
    <property type="entry name" value="ligand_gated_channel"/>
    <property type="match status" value="1"/>
</dbReference>
<dbReference type="InterPro" id="IPR000531">
    <property type="entry name" value="Beta-barrel_TonB"/>
</dbReference>
<sequence length="701" mass="78451">MDNKRLSTQLLTAGLLSLSLGTVANAAEDLFSLPIEQLLQLKVASATLTNETMLTVPSSVAVYEAQDIQQIGLDSLDELLNFVTGIQSNASDRNSLFKRTSFRGRSAGTGGREILILLNGQRVNSEYSGNSDYTLPKIPLAIVEKVEIIKGTGSAIYGSNAFLGVINIITKSNNTPELHVAAGNMGSVELSASGGTTIGKVNIHASAAYGKTDGDHYSNVKDSYNPDLTLDISDPNRHAEVILNISSGETALNIAYSEQKSEDYYVQGHISKGFNQTDTESLFSTLNHNFIWNDKFNSDLWLDYRRTRSNHYIQGTPPFTFAEITTPPTTEPLLAKTPFNEDAHGIRLNNFYHLNEQVDLSVGFEYRHSELTENRSYTNLDYEKCLTNVPCLTYLESGGQIKPDEHPNIGYFGGEYKANAEFVAATNRDIWGTFIQSQIEITDDTELTVAVRYDDYNDIGQNTSPRVSLVSRVDQKNTVKVNYGEAYRAPQFNEIGLINTPLFEGNPNLKPETIKSLDVIWLSQHNYWNFSTTYFVHTIEDAIIDLVVDNIVRLTNNTQESQRTQGMELEVAYAPSNHFHLRFGATHFFDLAEDQFKASDTLAYLIANYHHNQWNYNLSLNYQSEKETVTYGGQFSDRVKLDGFVLVNSKISYQLSPKINLFAKAKNLLDKNFTTPAISNTTEMGVPNRGRQWFIGSEFYF</sequence>
<keyword evidence="5 11" id="KW-0812">Transmembrane</keyword>
<dbReference type="Proteomes" id="UP001163726">
    <property type="component" value="Chromosome"/>
</dbReference>
<dbReference type="InterPro" id="IPR037066">
    <property type="entry name" value="Plug_dom_sf"/>
</dbReference>
<protein>
    <submittedName>
        <fullName evidence="16">TonB-dependent receptor</fullName>
    </submittedName>
</protein>
<evidence type="ECO:0000313" key="17">
    <source>
        <dbReference type="Proteomes" id="UP001163726"/>
    </source>
</evidence>
<dbReference type="SUPFAM" id="SSF56935">
    <property type="entry name" value="Porins"/>
    <property type="match status" value="1"/>
</dbReference>
<dbReference type="Pfam" id="PF00593">
    <property type="entry name" value="TonB_dep_Rec_b-barrel"/>
    <property type="match status" value="1"/>
</dbReference>
<keyword evidence="4 11" id="KW-1134">Transmembrane beta strand</keyword>
<keyword evidence="8 11" id="KW-0472">Membrane</keyword>
<feature type="domain" description="TonB-dependent receptor-like beta-barrel" evidence="14">
    <location>
        <begin position="264"/>
        <end position="668"/>
    </location>
</feature>
<evidence type="ECO:0000256" key="4">
    <source>
        <dbReference type="ARBA" id="ARBA00022452"/>
    </source>
</evidence>
<evidence type="ECO:0000259" key="14">
    <source>
        <dbReference type="Pfam" id="PF00593"/>
    </source>
</evidence>
<evidence type="ECO:0000256" key="11">
    <source>
        <dbReference type="PROSITE-ProRule" id="PRU01360"/>
    </source>
</evidence>
<evidence type="ECO:0000256" key="7">
    <source>
        <dbReference type="ARBA" id="ARBA00023077"/>
    </source>
</evidence>
<comment type="similarity">
    <text evidence="2">Belongs to the TonB-dependent receptor family. Hemoglobin/haptoglobin binding protein subfamily.</text>
</comment>
<evidence type="ECO:0000256" key="13">
    <source>
        <dbReference type="SAM" id="SignalP"/>
    </source>
</evidence>
<dbReference type="InterPro" id="IPR036942">
    <property type="entry name" value="Beta-barrel_TonB_sf"/>
</dbReference>
<evidence type="ECO:0000256" key="1">
    <source>
        <dbReference type="ARBA" id="ARBA00004571"/>
    </source>
</evidence>
<evidence type="ECO:0000313" key="16">
    <source>
        <dbReference type="EMBL" id="WAJ69730.1"/>
    </source>
</evidence>
<gene>
    <name evidence="16" type="ORF">OLW01_11270</name>
</gene>
<feature type="chain" id="PRO_5045347169" evidence="13">
    <location>
        <begin position="27"/>
        <end position="701"/>
    </location>
</feature>
<evidence type="ECO:0000256" key="8">
    <source>
        <dbReference type="ARBA" id="ARBA00023136"/>
    </source>
</evidence>
<dbReference type="PROSITE" id="PS52016">
    <property type="entry name" value="TONB_DEPENDENT_REC_3"/>
    <property type="match status" value="1"/>
</dbReference>
<reference evidence="16" key="1">
    <citation type="submission" date="2022-10" db="EMBL/GenBank/DDBJ databases">
        <title>Catenovulum adriacola sp. nov. isolated in the Harbour of Susak.</title>
        <authorList>
            <person name="Schoch T."/>
            <person name="Reich S.J."/>
            <person name="Stoeferle S."/>
            <person name="Flaiz M."/>
            <person name="Kazda M."/>
            <person name="Riedel C.U."/>
            <person name="Duerre P."/>
        </authorList>
    </citation>
    <scope>NUCLEOTIDE SEQUENCE</scope>
    <source>
        <strain evidence="16">TS8</strain>
    </source>
</reference>
<comment type="subcellular location">
    <subcellularLocation>
        <location evidence="1 11">Cell outer membrane</location>
        <topology evidence="1 11">Multi-pass membrane protein</topology>
    </subcellularLocation>
</comment>
<keyword evidence="17" id="KW-1185">Reference proteome</keyword>
<keyword evidence="10 11" id="KW-0998">Cell outer membrane</keyword>
<evidence type="ECO:0000256" key="10">
    <source>
        <dbReference type="ARBA" id="ARBA00023237"/>
    </source>
</evidence>
<dbReference type="PANTHER" id="PTHR30069">
    <property type="entry name" value="TONB-DEPENDENT OUTER MEMBRANE RECEPTOR"/>
    <property type="match status" value="1"/>
</dbReference>
<dbReference type="PANTHER" id="PTHR30069:SF29">
    <property type="entry name" value="HEMOGLOBIN AND HEMOGLOBIN-HAPTOGLOBIN-BINDING PROTEIN 1-RELATED"/>
    <property type="match status" value="1"/>
</dbReference>
<dbReference type="Pfam" id="PF07715">
    <property type="entry name" value="Plug"/>
    <property type="match status" value="1"/>
</dbReference>
<proteinExistence type="inferred from homology"/>
<feature type="signal peptide" evidence="13">
    <location>
        <begin position="1"/>
        <end position="26"/>
    </location>
</feature>
<dbReference type="InterPro" id="IPR012910">
    <property type="entry name" value="Plug_dom"/>
</dbReference>
<dbReference type="Gene3D" id="2.40.170.20">
    <property type="entry name" value="TonB-dependent receptor, beta-barrel domain"/>
    <property type="match status" value="1"/>
</dbReference>
<dbReference type="RefSeq" id="WP_268074014.1">
    <property type="nucleotide sequence ID" value="NZ_CP109965.1"/>
</dbReference>
<keyword evidence="9 16" id="KW-0675">Receptor</keyword>
<accession>A0ABY7AMP5</accession>
<dbReference type="InterPro" id="IPR039426">
    <property type="entry name" value="TonB-dep_rcpt-like"/>
</dbReference>
<evidence type="ECO:0000256" key="12">
    <source>
        <dbReference type="RuleBase" id="RU003357"/>
    </source>
</evidence>
<feature type="domain" description="TonB-dependent receptor plug" evidence="15">
    <location>
        <begin position="55"/>
        <end position="165"/>
    </location>
</feature>
<evidence type="ECO:0000256" key="9">
    <source>
        <dbReference type="ARBA" id="ARBA00023170"/>
    </source>
</evidence>
<keyword evidence="3 11" id="KW-0813">Transport</keyword>
<organism evidence="16 17">
    <name type="scientific">Catenovulum adriaticum</name>
    <dbReference type="NCBI Taxonomy" id="2984846"/>
    <lineage>
        <taxon>Bacteria</taxon>
        <taxon>Pseudomonadati</taxon>
        <taxon>Pseudomonadota</taxon>
        <taxon>Gammaproteobacteria</taxon>
        <taxon>Alteromonadales</taxon>
        <taxon>Alteromonadaceae</taxon>
        <taxon>Catenovulum</taxon>
    </lineage>
</organism>
<evidence type="ECO:0000256" key="6">
    <source>
        <dbReference type="ARBA" id="ARBA00022729"/>
    </source>
</evidence>
<evidence type="ECO:0000256" key="5">
    <source>
        <dbReference type="ARBA" id="ARBA00022692"/>
    </source>
</evidence>
<evidence type="ECO:0000256" key="3">
    <source>
        <dbReference type="ARBA" id="ARBA00022448"/>
    </source>
</evidence>
<dbReference type="Gene3D" id="2.170.130.10">
    <property type="entry name" value="TonB-dependent receptor, plug domain"/>
    <property type="match status" value="1"/>
</dbReference>
<keyword evidence="6 13" id="KW-0732">Signal</keyword>
<name>A0ABY7AMP5_9ALTE</name>
<keyword evidence="7 12" id="KW-0798">TonB box</keyword>
<evidence type="ECO:0000259" key="15">
    <source>
        <dbReference type="Pfam" id="PF07715"/>
    </source>
</evidence>